<comment type="caution">
    <text evidence="6">The sequence shown here is derived from an EMBL/GenBank/DDBJ whole genome shotgun (WGS) entry which is preliminary data.</text>
</comment>
<keyword evidence="3 4" id="KW-1015">Disulfide bond</keyword>
<name>A0A151NQE2_ALLMI</name>
<dbReference type="PRINTS" id="PR00680">
    <property type="entry name" value="PTREFOIL"/>
</dbReference>
<dbReference type="PANTHER" id="PTHR13826">
    <property type="entry name" value="INTESTINAL TREFOIL FACTOR-RELATED"/>
    <property type="match status" value="1"/>
</dbReference>
<gene>
    <name evidence="6" type="ORF">Y1Q_0000074</name>
</gene>
<dbReference type="PROSITE" id="PS00025">
    <property type="entry name" value="P_TREFOIL_1"/>
    <property type="match status" value="1"/>
</dbReference>
<feature type="disulfide bond" evidence="4">
    <location>
        <begin position="64"/>
        <end position="90"/>
    </location>
</feature>
<feature type="disulfide bond" evidence="4">
    <location>
        <begin position="25"/>
        <end position="40"/>
    </location>
</feature>
<reference evidence="6 7" key="1">
    <citation type="journal article" date="2012" name="Genome Biol.">
        <title>Sequencing three crocodilian genomes to illuminate the evolution of archosaurs and amniotes.</title>
        <authorList>
            <person name="St John J.A."/>
            <person name="Braun E.L."/>
            <person name="Isberg S.R."/>
            <person name="Miles L.G."/>
            <person name="Chong A.Y."/>
            <person name="Gongora J."/>
            <person name="Dalzell P."/>
            <person name="Moran C."/>
            <person name="Bed'hom B."/>
            <person name="Abzhanov A."/>
            <person name="Burgess S.C."/>
            <person name="Cooksey A.M."/>
            <person name="Castoe T.A."/>
            <person name="Crawford N.G."/>
            <person name="Densmore L.D."/>
            <person name="Drew J.C."/>
            <person name="Edwards S.V."/>
            <person name="Faircloth B.C."/>
            <person name="Fujita M.K."/>
            <person name="Greenwold M.J."/>
            <person name="Hoffmann F.G."/>
            <person name="Howard J.M."/>
            <person name="Iguchi T."/>
            <person name="Janes D.E."/>
            <person name="Khan S.Y."/>
            <person name="Kohno S."/>
            <person name="de Koning A.J."/>
            <person name="Lance S.L."/>
            <person name="McCarthy F.M."/>
            <person name="McCormack J.E."/>
            <person name="Merchant M.E."/>
            <person name="Peterson D.G."/>
            <person name="Pollock D.D."/>
            <person name="Pourmand N."/>
            <person name="Raney B.J."/>
            <person name="Roessler K.A."/>
            <person name="Sanford J.R."/>
            <person name="Sawyer R.H."/>
            <person name="Schmidt C.J."/>
            <person name="Triplett E.W."/>
            <person name="Tuberville T.D."/>
            <person name="Venegas-Anaya M."/>
            <person name="Howard J.T."/>
            <person name="Jarvis E.D."/>
            <person name="Guillette L.J.Jr."/>
            <person name="Glenn T.C."/>
            <person name="Green R.E."/>
            <person name="Ray D.A."/>
        </authorList>
    </citation>
    <scope>NUCLEOTIDE SEQUENCE [LARGE SCALE GENOMIC DNA]</scope>
    <source>
        <strain evidence="6">KSC_2009_1</strain>
    </source>
</reference>
<dbReference type="SMART" id="SM00018">
    <property type="entry name" value="PD"/>
    <property type="match status" value="2"/>
</dbReference>
<dbReference type="Proteomes" id="UP000050525">
    <property type="component" value="Unassembled WGS sequence"/>
</dbReference>
<dbReference type="PANTHER" id="PTHR13826:SF14">
    <property type="entry name" value="TREFOIL FACTOR 2"/>
    <property type="match status" value="1"/>
</dbReference>
<dbReference type="InterPro" id="IPR017994">
    <property type="entry name" value="P_trefoil_chordata"/>
</dbReference>
<evidence type="ECO:0000259" key="5">
    <source>
        <dbReference type="PROSITE" id="PS51448"/>
    </source>
</evidence>
<sequence>MTSLPFVVHATKYQCAVSPQQRKDCGYPGIRAETCHQRGCCFDASITDVPWCFTPFSKLATGECAMDVYKRRECGFPGISEEQCEERGCCFDSNYPGVRWCFHPLTRKDY</sequence>
<dbReference type="Pfam" id="PF00088">
    <property type="entry name" value="Trefoil"/>
    <property type="match status" value="2"/>
</dbReference>
<evidence type="ECO:0000313" key="7">
    <source>
        <dbReference type="Proteomes" id="UP000050525"/>
    </source>
</evidence>
<feature type="domain" description="P-type" evidence="5">
    <location>
        <begin position="62"/>
        <end position="105"/>
    </location>
</feature>
<evidence type="ECO:0000256" key="4">
    <source>
        <dbReference type="PROSITE-ProRule" id="PRU00779"/>
    </source>
</evidence>
<dbReference type="InterPro" id="IPR017957">
    <property type="entry name" value="P_trefoil_CS"/>
</dbReference>
<evidence type="ECO:0000256" key="3">
    <source>
        <dbReference type="ARBA" id="ARBA00023157"/>
    </source>
</evidence>
<evidence type="ECO:0000256" key="2">
    <source>
        <dbReference type="ARBA" id="ARBA00022525"/>
    </source>
</evidence>
<evidence type="ECO:0000313" key="6">
    <source>
        <dbReference type="EMBL" id="KYO39057.1"/>
    </source>
</evidence>
<dbReference type="SUPFAM" id="SSF57492">
    <property type="entry name" value="Trefoil"/>
    <property type="match status" value="2"/>
</dbReference>
<feature type="disulfide bond" evidence="4">
    <location>
        <begin position="15"/>
        <end position="41"/>
    </location>
</feature>
<dbReference type="STRING" id="8496.A0A151NQE2"/>
<evidence type="ECO:0000256" key="1">
    <source>
        <dbReference type="ARBA" id="ARBA00004613"/>
    </source>
</evidence>
<organism evidence="6 7">
    <name type="scientific">Alligator mississippiensis</name>
    <name type="common">American alligator</name>
    <dbReference type="NCBI Taxonomy" id="8496"/>
    <lineage>
        <taxon>Eukaryota</taxon>
        <taxon>Metazoa</taxon>
        <taxon>Chordata</taxon>
        <taxon>Craniata</taxon>
        <taxon>Vertebrata</taxon>
        <taxon>Euteleostomi</taxon>
        <taxon>Archelosauria</taxon>
        <taxon>Archosauria</taxon>
        <taxon>Crocodylia</taxon>
        <taxon>Alligatoridae</taxon>
        <taxon>Alligatorinae</taxon>
        <taxon>Alligator</taxon>
    </lineage>
</organism>
<protein>
    <submittedName>
        <fullName evidence="6">Trefoil factor 2-like</fullName>
    </submittedName>
</protein>
<feature type="domain" description="P-type" evidence="5">
    <location>
        <begin position="13"/>
        <end position="56"/>
    </location>
</feature>
<dbReference type="InterPro" id="IPR000519">
    <property type="entry name" value="P_trefoil_dom"/>
</dbReference>
<dbReference type="GO" id="GO:0005615">
    <property type="term" value="C:extracellular space"/>
    <property type="evidence" value="ECO:0007669"/>
    <property type="project" value="TreeGrafter"/>
</dbReference>
<dbReference type="CDD" id="cd00111">
    <property type="entry name" value="Trefoil"/>
    <property type="match status" value="2"/>
</dbReference>
<comment type="subcellular location">
    <subcellularLocation>
        <location evidence="1">Secreted</location>
    </subcellularLocation>
</comment>
<keyword evidence="2" id="KW-0964">Secreted</keyword>
<dbReference type="InterPro" id="IPR044913">
    <property type="entry name" value="P_trefoil_dom_sf"/>
</dbReference>
<dbReference type="AlphaFoldDB" id="A0A151NQE2"/>
<feature type="disulfide bond" evidence="4">
    <location>
        <begin position="74"/>
        <end position="89"/>
    </location>
</feature>
<feature type="disulfide bond" evidence="4">
    <location>
        <begin position="84"/>
        <end position="101"/>
    </location>
</feature>
<dbReference type="Gene3D" id="4.10.110.10">
    <property type="entry name" value="Spasmolytic Protein, domain 1"/>
    <property type="match status" value="2"/>
</dbReference>
<dbReference type="EMBL" id="AKHW03002379">
    <property type="protein sequence ID" value="KYO39057.1"/>
    <property type="molecule type" value="Genomic_DNA"/>
</dbReference>
<accession>A0A151NQE2</accession>
<proteinExistence type="predicted"/>
<keyword evidence="7" id="KW-1185">Reference proteome</keyword>
<dbReference type="PROSITE" id="PS51448">
    <property type="entry name" value="P_TREFOIL_2"/>
    <property type="match status" value="2"/>
</dbReference>
<dbReference type="FunFam" id="4.10.110.10:FF:000006">
    <property type="entry name" value="Trefoil factor 1"/>
    <property type="match status" value="2"/>
</dbReference>
<feature type="disulfide bond" evidence="4">
    <location>
        <begin position="35"/>
        <end position="52"/>
    </location>
</feature>